<dbReference type="RefSeq" id="WP_035251152.1">
    <property type="nucleotide sequence ID" value="NZ_AQQY01000006.1"/>
</dbReference>
<protein>
    <submittedName>
        <fullName evidence="2">Uncharacterized protein</fullName>
    </submittedName>
</protein>
<accession>A0A058ZJI6</accession>
<proteinExistence type="predicted"/>
<dbReference type="STRING" id="1461693.ATO10_10195"/>
<evidence type="ECO:0000256" key="1">
    <source>
        <dbReference type="SAM" id="Phobius"/>
    </source>
</evidence>
<dbReference type="OrthoDB" id="7875737at2"/>
<feature type="transmembrane region" description="Helical" evidence="1">
    <location>
        <begin position="47"/>
        <end position="70"/>
    </location>
</feature>
<organism evidence="2 3">
    <name type="scientific">Actibacterium atlanticum</name>
    <dbReference type="NCBI Taxonomy" id="1461693"/>
    <lineage>
        <taxon>Bacteria</taxon>
        <taxon>Pseudomonadati</taxon>
        <taxon>Pseudomonadota</taxon>
        <taxon>Alphaproteobacteria</taxon>
        <taxon>Rhodobacterales</taxon>
        <taxon>Roseobacteraceae</taxon>
        <taxon>Actibacterium</taxon>
    </lineage>
</organism>
<dbReference type="AlphaFoldDB" id="A0A058ZJI6"/>
<gene>
    <name evidence="2" type="ORF">ATO10_10195</name>
</gene>
<keyword evidence="1" id="KW-1133">Transmembrane helix</keyword>
<feature type="transmembrane region" description="Helical" evidence="1">
    <location>
        <begin position="6"/>
        <end position="27"/>
    </location>
</feature>
<comment type="caution">
    <text evidence="2">The sequence shown here is derived from an EMBL/GenBank/DDBJ whole genome shotgun (WGS) entry which is preliminary data.</text>
</comment>
<sequence>MEVLIWGGAAVSVIGLIGLMRCIWLAYAAKKAGLPDDEMKAKLQKVVVLNMGALFVSAIGLMMVVAGVMLA</sequence>
<evidence type="ECO:0000313" key="2">
    <source>
        <dbReference type="EMBL" id="KCV81708.1"/>
    </source>
</evidence>
<dbReference type="Proteomes" id="UP000024836">
    <property type="component" value="Unassembled WGS sequence"/>
</dbReference>
<name>A0A058ZJI6_9RHOB</name>
<keyword evidence="1" id="KW-0812">Transmembrane</keyword>
<dbReference type="EMBL" id="AQQY01000006">
    <property type="protein sequence ID" value="KCV81708.1"/>
    <property type="molecule type" value="Genomic_DNA"/>
</dbReference>
<keyword evidence="3" id="KW-1185">Reference proteome</keyword>
<keyword evidence="1" id="KW-0472">Membrane</keyword>
<reference evidence="2 3" key="1">
    <citation type="submission" date="2013-04" db="EMBL/GenBank/DDBJ databases">
        <title>Shimia sp. 22II-S11-Z10 Genome Sequencing.</title>
        <authorList>
            <person name="Lai Q."/>
            <person name="Li G."/>
            <person name="Shao Z."/>
        </authorList>
    </citation>
    <scope>NUCLEOTIDE SEQUENCE [LARGE SCALE GENOMIC DNA]</scope>
    <source>
        <strain evidence="3">22II-S11-Z10</strain>
    </source>
</reference>
<dbReference type="eggNOG" id="ENOG503315B">
    <property type="taxonomic scope" value="Bacteria"/>
</dbReference>
<evidence type="ECO:0000313" key="3">
    <source>
        <dbReference type="Proteomes" id="UP000024836"/>
    </source>
</evidence>